<name>A0A164STJ6_9AGAM</name>
<reference evidence="1 2" key="1">
    <citation type="journal article" date="2016" name="Mol. Biol. Evol.">
        <title>Comparative Genomics of Early-Diverging Mushroom-Forming Fungi Provides Insights into the Origins of Lignocellulose Decay Capabilities.</title>
        <authorList>
            <person name="Nagy L.G."/>
            <person name="Riley R."/>
            <person name="Tritt A."/>
            <person name="Adam C."/>
            <person name="Daum C."/>
            <person name="Floudas D."/>
            <person name="Sun H."/>
            <person name="Yadav J.S."/>
            <person name="Pangilinan J."/>
            <person name="Larsson K.H."/>
            <person name="Matsuura K."/>
            <person name="Barry K."/>
            <person name="Labutti K."/>
            <person name="Kuo R."/>
            <person name="Ohm R.A."/>
            <person name="Bhattacharya S.S."/>
            <person name="Shirouzu T."/>
            <person name="Yoshinaga Y."/>
            <person name="Martin F.M."/>
            <person name="Grigoriev I.V."/>
            <person name="Hibbett D.S."/>
        </authorList>
    </citation>
    <scope>NUCLEOTIDE SEQUENCE [LARGE SCALE GENOMIC DNA]</scope>
    <source>
        <strain evidence="1 2">HHB9708</strain>
    </source>
</reference>
<dbReference type="STRING" id="1314777.A0A164STJ6"/>
<proteinExistence type="predicted"/>
<evidence type="ECO:0000313" key="2">
    <source>
        <dbReference type="Proteomes" id="UP000076722"/>
    </source>
</evidence>
<dbReference type="OrthoDB" id="2884925at2759"/>
<organism evidence="1 2">
    <name type="scientific">Sistotremastrum niveocremeum HHB9708</name>
    <dbReference type="NCBI Taxonomy" id="1314777"/>
    <lineage>
        <taxon>Eukaryota</taxon>
        <taxon>Fungi</taxon>
        <taxon>Dikarya</taxon>
        <taxon>Basidiomycota</taxon>
        <taxon>Agaricomycotina</taxon>
        <taxon>Agaricomycetes</taxon>
        <taxon>Sistotremastrales</taxon>
        <taxon>Sistotremastraceae</taxon>
        <taxon>Sertulicium</taxon>
        <taxon>Sertulicium niveocremeum</taxon>
    </lineage>
</organism>
<gene>
    <name evidence="1" type="ORF">SISNIDRAFT_456370</name>
</gene>
<evidence type="ECO:0008006" key="3">
    <source>
        <dbReference type="Google" id="ProtNLM"/>
    </source>
</evidence>
<dbReference type="AlphaFoldDB" id="A0A164STJ6"/>
<dbReference type="Proteomes" id="UP000076722">
    <property type="component" value="Unassembled WGS sequence"/>
</dbReference>
<protein>
    <recommendedName>
        <fullName evidence="3">F-box domain-containing protein</fullName>
    </recommendedName>
</protein>
<dbReference type="EMBL" id="KV419413">
    <property type="protein sequence ID" value="KZS91788.1"/>
    <property type="molecule type" value="Genomic_DNA"/>
</dbReference>
<evidence type="ECO:0000313" key="1">
    <source>
        <dbReference type="EMBL" id="KZS91788.1"/>
    </source>
</evidence>
<sequence>MTTEPARSELAELCAGFEMQVANSIAERMLNFHRASDALSDPGKSLPEMQRRLSRSIQFLAQQRNQCTLVGRLSDEIISEILGYCMAAAYAEMIPCFSHKNDFSFPAAFSTCARWRQIAMQTPSLWYKIVIPCHPELLSLFEARSGNFPLDVTVINSCTKSDPSSLNILGDTLRRLVPRISHLFLNWEEHDHGPTSFLADHLGSREFQSLKSLHINDCHQAKKPIGLILNMPKLQFFEYHGDPINMPRLQLRHLLHLHLQWTCMGSDDILKFLSLFPLLQKCFLLNTEVSTTPSIAGQLIVPLPRLETFYALTMRPSDVDHLFRHLHVPPSASLSFSINKDDANTTQLCDLLGSLISSFAKSSILKPDATSSVTYRFESKSSPTLSIHHEAPSSTKVPLKLVSFPKLAEYPNYLSHLHLNVHCLPSLRDLIRILSSWSGLIKIKVRTQPNEFERFLDAFEEAPLTLCPRLRFLDCQDTSFSSARMLRFLAFRVSRGFPLARLYMTPGFSDHAFIAPGTEIRVASAEDG</sequence>
<keyword evidence="2" id="KW-1185">Reference proteome</keyword>
<accession>A0A164STJ6</accession>